<accession>A0A3R7DB73</accession>
<evidence type="ECO:0000313" key="1">
    <source>
        <dbReference type="EMBL" id="KAG5452393.1"/>
    </source>
</evidence>
<dbReference type="EMBL" id="NIRI02000042">
    <property type="protein sequence ID" value="KAG5452393.1"/>
    <property type="molecule type" value="Genomic_DNA"/>
</dbReference>
<reference evidence="1 2" key="1">
    <citation type="journal article" date="2018" name="Biotechnol. Adv.">
        <title>Improved genomic resources and new bioinformatic workflow for the carcinogenic parasite Clonorchis sinensis: Biotechnological implications.</title>
        <authorList>
            <person name="Wang D."/>
            <person name="Korhonen P.K."/>
            <person name="Gasser R.B."/>
            <person name="Young N.D."/>
        </authorList>
    </citation>
    <scope>NUCLEOTIDE SEQUENCE [LARGE SCALE GENOMIC DNA]</scope>
    <source>
        <strain evidence="1">Cs-k2</strain>
    </source>
</reference>
<sequence length="111" mass="12379">MKPCTGVLEFVLGANIPCATLMVVLTPVSIYDVDYEASSMYGNVIHWQTTAFHRHSCARFRSPQLHIITARPVPICDADYEASPLHGNLIPWTTTSRHSNNVFVVVHLACR</sequence>
<keyword evidence="2" id="KW-1185">Reference proteome</keyword>
<name>A0A3R7DB73_CLOSI</name>
<dbReference type="AlphaFoldDB" id="A0A3R7DB73"/>
<proteinExistence type="predicted"/>
<evidence type="ECO:0000313" key="2">
    <source>
        <dbReference type="Proteomes" id="UP000286415"/>
    </source>
</evidence>
<reference evidence="1 2" key="2">
    <citation type="journal article" date="2021" name="Genomics">
        <title>High-quality reference genome for Clonorchis sinensis.</title>
        <authorList>
            <person name="Young N.D."/>
            <person name="Stroehlein A.J."/>
            <person name="Kinkar L."/>
            <person name="Wang T."/>
            <person name="Sohn W.M."/>
            <person name="Chang B.C.H."/>
            <person name="Kaur P."/>
            <person name="Weisz D."/>
            <person name="Dudchenko O."/>
            <person name="Aiden E.L."/>
            <person name="Korhonen P.K."/>
            <person name="Gasser R.B."/>
        </authorList>
    </citation>
    <scope>NUCLEOTIDE SEQUENCE [LARGE SCALE GENOMIC DNA]</scope>
    <source>
        <strain evidence="1">Cs-k2</strain>
    </source>
</reference>
<organism evidence="1 2">
    <name type="scientific">Clonorchis sinensis</name>
    <name type="common">Chinese liver fluke</name>
    <dbReference type="NCBI Taxonomy" id="79923"/>
    <lineage>
        <taxon>Eukaryota</taxon>
        <taxon>Metazoa</taxon>
        <taxon>Spiralia</taxon>
        <taxon>Lophotrochozoa</taxon>
        <taxon>Platyhelminthes</taxon>
        <taxon>Trematoda</taxon>
        <taxon>Digenea</taxon>
        <taxon>Opisthorchiida</taxon>
        <taxon>Opisthorchiata</taxon>
        <taxon>Opisthorchiidae</taxon>
        <taxon>Clonorchis</taxon>
    </lineage>
</organism>
<protein>
    <submittedName>
        <fullName evidence="1">Uncharacterized protein</fullName>
    </submittedName>
</protein>
<comment type="caution">
    <text evidence="1">The sequence shown here is derived from an EMBL/GenBank/DDBJ whole genome shotgun (WGS) entry which is preliminary data.</text>
</comment>
<gene>
    <name evidence="1" type="ORF">CSKR_100796</name>
</gene>
<dbReference type="Proteomes" id="UP000286415">
    <property type="component" value="Unassembled WGS sequence"/>
</dbReference>
<dbReference type="InParanoid" id="A0A3R7DB73"/>